<feature type="signal peptide" evidence="2">
    <location>
        <begin position="1"/>
        <end position="21"/>
    </location>
</feature>
<evidence type="ECO:0000313" key="4">
    <source>
        <dbReference type="Proteomes" id="UP000544110"/>
    </source>
</evidence>
<organism evidence="3 4">
    <name type="scientific">Nocardioides perillae</name>
    <dbReference type="NCBI Taxonomy" id="1119534"/>
    <lineage>
        <taxon>Bacteria</taxon>
        <taxon>Bacillati</taxon>
        <taxon>Actinomycetota</taxon>
        <taxon>Actinomycetes</taxon>
        <taxon>Propionibacteriales</taxon>
        <taxon>Nocardioidaceae</taxon>
        <taxon>Nocardioides</taxon>
    </lineage>
</organism>
<accession>A0A7Y9RW84</accession>
<keyword evidence="2" id="KW-0732">Signal</keyword>
<feature type="region of interest" description="Disordered" evidence="1">
    <location>
        <begin position="127"/>
        <end position="154"/>
    </location>
</feature>
<proteinExistence type="predicted"/>
<protein>
    <submittedName>
        <fullName evidence="3">Uncharacterized protein</fullName>
    </submittedName>
</protein>
<dbReference type="PROSITE" id="PS51257">
    <property type="entry name" value="PROKAR_LIPOPROTEIN"/>
    <property type="match status" value="1"/>
</dbReference>
<reference evidence="3 4" key="1">
    <citation type="submission" date="2020-07" db="EMBL/GenBank/DDBJ databases">
        <title>Sequencing the genomes of 1000 actinobacteria strains.</title>
        <authorList>
            <person name="Klenk H.-P."/>
        </authorList>
    </citation>
    <scope>NUCLEOTIDE SEQUENCE [LARGE SCALE GENOMIC DNA]</scope>
    <source>
        <strain evidence="3 4">DSM 24552</strain>
    </source>
</reference>
<keyword evidence="4" id="KW-1185">Reference proteome</keyword>
<dbReference type="EMBL" id="JACCAC010000001">
    <property type="protein sequence ID" value="NYG55115.1"/>
    <property type="molecule type" value="Genomic_DNA"/>
</dbReference>
<evidence type="ECO:0000313" key="3">
    <source>
        <dbReference type="EMBL" id="NYG55115.1"/>
    </source>
</evidence>
<dbReference type="RefSeq" id="WP_179517612.1">
    <property type="nucleotide sequence ID" value="NZ_JACCAC010000001.1"/>
</dbReference>
<gene>
    <name evidence="3" type="ORF">BJ989_001419</name>
</gene>
<feature type="chain" id="PRO_5038910365" evidence="2">
    <location>
        <begin position="22"/>
        <end position="154"/>
    </location>
</feature>
<dbReference type="Proteomes" id="UP000544110">
    <property type="component" value="Unassembled WGS sequence"/>
</dbReference>
<dbReference type="AlphaFoldDB" id="A0A7Y9RW84"/>
<feature type="region of interest" description="Disordered" evidence="1">
    <location>
        <begin position="26"/>
        <end position="47"/>
    </location>
</feature>
<name>A0A7Y9RW84_9ACTN</name>
<evidence type="ECO:0000256" key="1">
    <source>
        <dbReference type="SAM" id="MobiDB-lite"/>
    </source>
</evidence>
<sequence length="154" mass="15821">MRRLTWTLPLLLVGWALVACTGSTPGGADSPGASDPAGTSGTPGATDNDALLAEVEQALRTRGDFQRLQVGYVDSVDNAGLVVVDGYCTGCDAAALADEAAALVWRSEVAPLRTLRVSVTDTSTGTRARAGGAVAEEQERLTQQYGVRPGSAGE</sequence>
<comment type="caution">
    <text evidence="3">The sequence shown here is derived from an EMBL/GenBank/DDBJ whole genome shotgun (WGS) entry which is preliminary data.</text>
</comment>
<evidence type="ECO:0000256" key="2">
    <source>
        <dbReference type="SAM" id="SignalP"/>
    </source>
</evidence>